<name>A0A1Y4W972_9LACO</name>
<evidence type="ECO:0000313" key="12">
    <source>
        <dbReference type="EMBL" id="OUQ77864.1"/>
    </source>
</evidence>
<comment type="similarity">
    <text evidence="9 10">Belongs to the universal ribosomal protein uS14 family. Zinc-binding uS14 subfamily.</text>
</comment>
<keyword evidence="6 10" id="KW-0687">Ribonucleoprotein</keyword>
<dbReference type="GO" id="GO:0003735">
    <property type="term" value="F:structural constituent of ribosome"/>
    <property type="evidence" value="ECO:0007669"/>
    <property type="project" value="InterPro"/>
</dbReference>
<dbReference type="AlphaFoldDB" id="A0A1Y4W972"/>
<feature type="binding site" evidence="10">
    <location>
        <position position="40"/>
    </location>
    <ligand>
        <name>Zn(2+)</name>
        <dbReference type="ChEBI" id="CHEBI:29105"/>
    </ligand>
</feature>
<dbReference type="PANTHER" id="PTHR19836">
    <property type="entry name" value="30S RIBOSOMAL PROTEIN S14"/>
    <property type="match status" value="1"/>
</dbReference>
<dbReference type="Proteomes" id="UP000195859">
    <property type="component" value="Unassembled WGS sequence"/>
</dbReference>
<reference evidence="12" key="2">
    <citation type="journal article" date="2018" name="BMC Genomics">
        <title>Whole genome sequencing and function prediction of 133 gut anaerobes isolated from chicken caecum in pure cultures.</title>
        <authorList>
            <person name="Medvecky M."/>
            <person name="Cejkova D."/>
            <person name="Polansky O."/>
            <person name="Karasova D."/>
            <person name="Kubasova T."/>
            <person name="Cizek A."/>
            <person name="Rychlik I."/>
        </authorList>
    </citation>
    <scope>NUCLEOTIDE SEQUENCE</scope>
    <source>
        <strain evidence="12">An101</strain>
        <strain evidence="11">An115</strain>
    </source>
</reference>
<dbReference type="InterPro" id="IPR001209">
    <property type="entry name" value="Ribosomal_uS14"/>
</dbReference>
<evidence type="ECO:0000256" key="9">
    <source>
        <dbReference type="ARBA" id="ARBA00060857"/>
    </source>
</evidence>
<protein>
    <recommendedName>
        <fullName evidence="7 10">Small ribosomal subunit protein uS14</fullName>
    </recommendedName>
</protein>
<dbReference type="Proteomes" id="UP000196293">
    <property type="component" value="Unassembled WGS sequence"/>
</dbReference>
<keyword evidence="1 10" id="KW-0479">Metal-binding</keyword>
<gene>
    <name evidence="10" type="primary">rpsZ</name>
    <name evidence="10" type="synonym">rpsN</name>
    <name evidence="12" type="ORF">B5E44_01240</name>
    <name evidence="11" type="ORF">B5E59_00450</name>
</gene>
<dbReference type="FunFam" id="4.10.830.10:FF:000001">
    <property type="entry name" value="30S ribosomal protein S14 type Z"/>
    <property type="match status" value="1"/>
</dbReference>
<keyword evidence="4 10" id="KW-0694">RNA-binding</keyword>
<dbReference type="Pfam" id="PF00253">
    <property type="entry name" value="Ribosomal_S14"/>
    <property type="match status" value="1"/>
</dbReference>
<dbReference type="InterPro" id="IPR043140">
    <property type="entry name" value="Ribosomal_uS14_sf"/>
</dbReference>
<keyword evidence="3 10" id="KW-0862">Zinc</keyword>
<dbReference type="GO" id="GO:0019843">
    <property type="term" value="F:rRNA binding"/>
    <property type="evidence" value="ECO:0007669"/>
    <property type="project" value="UniProtKB-UniRule"/>
</dbReference>
<comment type="subunit">
    <text evidence="8 10">Part of the 30S ribosomal subunit. Contacts proteins S3 and S10.</text>
</comment>
<evidence type="ECO:0000256" key="6">
    <source>
        <dbReference type="ARBA" id="ARBA00023274"/>
    </source>
</evidence>
<evidence type="ECO:0000313" key="11">
    <source>
        <dbReference type="EMBL" id="OUQ58225.1"/>
    </source>
</evidence>
<dbReference type="EMBL" id="NFLS01000001">
    <property type="protein sequence ID" value="OUQ58225.1"/>
    <property type="molecule type" value="Genomic_DNA"/>
</dbReference>
<comment type="cofactor">
    <cofactor evidence="10">
        <name>Zn(2+)</name>
        <dbReference type="ChEBI" id="CHEBI:29105"/>
    </cofactor>
    <text evidence="10">Binds 1 zinc ion per subunit.</text>
</comment>
<keyword evidence="5 10" id="KW-0689">Ribosomal protein</keyword>
<keyword evidence="2 10" id="KW-0699">rRNA-binding</keyword>
<dbReference type="SUPFAM" id="SSF57716">
    <property type="entry name" value="Glucocorticoid receptor-like (DNA-binding domain)"/>
    <property type="match status" value="1"/>
</dbReference>
<keyword evidence="14" id="KW-1185">Reference proteome</keyword>
<organism evidence="12 13">
    <name type="scientific">Lactobacillus gallinarum</name>
    <dbReference type="NCBI Taxonomy" id="52242"/>
    <lineage>
        <taxon>Bacteria</taxon>
        <taxon>Bacillati</taxon>
        <taxon>Bacillota</taxon>
        <taxon>Bacilli</taxon>
        <taxon>Lactobacillales</taxon>
        <taxon>Lactobacillaceae</taxon>
        <taxon>Lactobacillus</taxon>
    </lineage>
</organism>
<dbReference type="GO" id="GO:0006412">
    <property type="term" value="P:translation"/>
    <property type="evidence" value="ECO:0007669"/>
    <property type="project" value="UniProtKB-UniRule"/>
</dbReference>
<evidence type="ECO:0000256" key="8">
    <source>
        <dbReference type="ARBA" id="ARBA00047110"/>
    </source>
</evidence>
<evidence type="ECO:0000256" key="5">
    <source>
        <dbReference type="ARBA" id="ARBA00022980"/>
    </source>
</evidence>
<evidence type="ECO:0000256" key="1">
    <source>
        <dbReference type="ARBA" id="ARBA00022723"/>
    </source>
</evidence>
<dbReference type="PANTHER" id="PTHR19836:SF26">
    <property type="entry name" value="SMALL RIBOSOMAL SUBUNIT PROTEIN US14B"/>
    <property type="match status" value="1"/>
</dbReference>
<accession>A0A1Y4W972</accession>
<evidence type="ECO:0000256" key="7">
    <source>
        <dbReference type="ARBA" id="ARBA00035167"/>
    </source>
</evidence>
<evidence type="ECO:0000313" key="14">
    <source>
        <dbReference type="Proteomes" id="UP000196293"/>
    </source>
</evidence>
<dbReference type="InterPro" id="IPR023053">
    <property type="entry name" value="Ribosomal_uS14_bact"/>
</dbReference>
<feature type="binding site" evidence="10">
    <location>
        <position position="24"/>
    </location>
    <ligand>
        <name>Zn(2+)</name>
        <dbReference type="ChEBI" id="CHEBI:29105"/>
    </ligand>
</feature>
<dbReference type="GO" id="GO:0008270">
    <property type="term" value="F:zinc ion binding"/>
    <property type="evidence" value="ECO:0007669"/>
    <property type="project" value="UniProtKB-UniRule"/>
</dbReference>
<reference evidence="13 14" key="1">
    <citation type="submission" date="2017-04" db="EMBL/GenBank/DDBJ databases">
        <title>Function of individual gut microbiota members based on whole genome sequencing of pure cultures obtained from chicken caecum.</title>
        <authorList>
            <person name="Medvecky M."/>
            <person name="Cejkova D."/>
            <person name="Polansky O."/>
            <person name="Karasova D."/>
            <person name="Kubasova T."/>
            <person name="Cizek A."/>
            <person name="Rychlik I."/>
        </authorList>
    </citation>
    <scope>NUCLEOTIDE SEQUENCE [LARGE SCALE GENOMIC DNA]</scope>
    <source>
        <strain evidence="13">An101</strain>
        <strain evidence="14">An115</strain>
    </source>
</reference>
<sequence length="61" mass="7129">MAKTSQIIRNKKVAKFSTREYTRCERCGRPHSIYQKFGLCRECMRDLAHQGQLPGVKKASW</sequence>
<dbReference type="NCBIfam" id="NF005974">
    <property type="entry name" value="PRK08061.1"/>
    <property type="match status" value="1"/>
</dbReference>
<evidence type="ECO:0000313" key="13">
    <source>
        <dbReference type="Proteomes" id="UP000195859"/>
    </source>
</evidence>
<dbReference type="InterPro" id="IPR018271">
    <property type="entry name" value="Ribosomal_uS14_CS"/>
</dbReference>
<comment type="function">
    <text evidence="10">Binds 16S rRNA, required for the assembly of 30S particles and may also be responsible for determining the conformation of the 16S rRNA at the A site.</text>
</comment>
<dbReference type="RefSeq" id="WP_087175667.1">
    <property type="nucleotide sequence ID" value="NZ_CANCWP010000009.1"/>
</dbReference>
<evidence type="ECO:0000256" key="4">
    <source>
        <dbReference type="ARBA" id="ARBA00022884"/>
    </source>
</evidence>
<evidence type="ECO:0000256" key="3">
    <source>
        <dbReference type="ARBA" id="ARBA00022833"/>
    </source>
</evidence>
<dbReference type="PROSITE" id="PS00527">
    <property type="entry name" value="RIBOSOMAL_S14"/>
    <property type="match status" value="1"/>
</dbReference>
<dbReference type="HAMAP" id="MF_01364_B">
    <property type="entry name" value="Ribosomal_uS14_2_B"/>
    <property type="match status" value="1"/>
</dbReference>
<evidence type="ECO:0000256" key="2">
    <source>
        <dbReference type="ARBA" id="ARBA00022730"/>
    </source>
</evidence>
<feature type="binding site" evidence="10">
    <location>
        <position position="43"/>
    </location>
    <ligand>
        <name>Zn(2+)</name>
        <dbReference type="ChEBI" id="CHEBI:29105"/>
    </ligand>
</feature>
<evidence type="ECO:0000256" key="10">
    <source>
        <dbReference type="HAMAP-Rule" id="MF_01364"/>
    </source>
</evidence>
<feature type="binding site" evidence="10">
    <location>
        <position position="27"/>
    </location>
    <ligand>
        <name>Zn(2+)</name>
        <dbReference type="ChEBI" id="CHEBI:29105"/>
    </ligand>
</feature>
<dbReference type="Gene3D" id="4.10.830.10">
    <property type="entry name" value="30s Ribosomal Protein S14, Chain N"/>
    <property type="match status" value="1"/>
</dbReference>
<dbReference type="GO" id="GO:0015935">
    <property type="term" value="C:small ribosomal subunit"/>
    <property type="evidence" value="ECO:0007669"/>
    <property type="project" value="TreeGrafter"/>
</dbReference>
<dbReference type="EMBL" id="NFLZ01000002">
    <property type="protein sequence ID" value="OUQ77864.1"/>
    <property type="molecule type" value="Genomic_DNA"/>
</dbReference>
<comment type="caution">
    <text evidence="12">The sequence shown here is derived from an EMBL/GenBank/DDBJ whole genome shotgun (WGS) entry which is preliminary data.</text>
</comment>
<proteinExistence type="inferred from homology"/>